<dbReference type="GO" id="GO:0006974">
    <property type="term" value="P:DNA damage response"/>
    <property type="evidence" value="ECO:0007669"/>
    <property type="project" value="UniProtKB-KW"/>
</dbReference>
<evidence type="ECO:0000256" key="8">
    <source>
        <dbReference type="ARBA" id="ARBA00023242"/>
    </source>
</evidence>
<dbReference type="InterPro" id="IPR013178">
    <property type="entry name" value="Histone_AcTrfase_Rtt109/CBP"/>
</dbReference>
<keyword evidence="3" id="KW-0808">Transferase</keyword>
<evidence type="ECO:0000256" key="4">
    <source>
        <dbReference type="ARBA" id="ARBA00022763"/>
    </source>
</evidence>
<evidence type="ECO:0000256" key="1">
    <source>
        <dbReference type="ARBA" id="ARBA00004123"/>
    </source>
</evidence>
<keyword evidence="7" id="KW-0804">Transcription</keyword>
<dbReference type="EMBL" id="MU150232">
    <property type="protein sequence ID" value="KAF9468551.1"/>
    <property type="molecule type" value="Genomic_DNA"/>
</dbReference>
<dbReference type="InterPro" id="IPR051236">
    <property type="entry name" value="HAT_RTT109-like"/>
</dbReference>
<dbReference type="EC" id="2.3.1.48" evidence="2"/>
<dbReference type="Pfam" id="PF08214">
    <property type="entry name" value="HAT_KAT11"/>
    <property type="match status" value="1"/>
</dbReference>
<dbReference type="GO" id="GO:0005634">
    <property type="term" value="C:nucleus"/>
    <property type="evidence" value="ECO:0007669"/>
    <property type="project" value="UniProtKB-SubCell"/>
</dbReference>
<keyword evidence="4" id="KW-0227">DNA damage</keyword>
<evidence type="ECO:0000256" key="2">
    <source>
        <dbReference type="ARBA" id="ARBA00013184"/>
    </source>
</evidence>
<protein>
    <recommendedName>
        <fullName evidence="2">histone acetyltransferase</fullName>
        <ecNumber evidence="2">2.3.1.48</ecNumber>
    </recommendedName>
</protein>
<feature type="region of interest" description="Disordered" evidence="10">
    <location>
        <begin position="421"/>
        <end position="463"/>
    </location>
</feature>
<gene>
    <name evidence="11" type="ORF">BDZ94DRAFT_1245666</name>
</gene>
<dbReference type="PROSITE" id="PS51728">
    <property type="entry name" value="RTT109_HAT"/>
    <property type="match status" value="1"/>
</dbReference>
<keyword evidence="5" id="KW-0007">Acetylation</keyword>
<evidence type="ECO:0000256" key="6">
    <source>
        <dbReference type="ARBA" id="ARBA00023015"/>
    </source>
</evidence>
<evidence type="ECO:0000256" key="7">
    <source>
        <dbReference type="ARBA" id="ARBA00023163"/>
    </source>
</evidence>
<name>A0A9P5YH56_9AGAR</name>
<proteinExistence type="predicted"/>
<dbReference type="GO" id="GO:0006355">
    <property type="term" value="P:regulation of DNA-templated transcription"/>
    <property type="evidence" value="ECO:0007669"/>
    <property type="project" value="InterPro"/>
</dbReference>
<evidence type="ECO:0000256" key="10">
    <source>
        <dbReference type="SAM" id="MobiDB-lite"/>
    </source>
</evidence>
<dbReference type="PANTHER" id="PTHR31571:SF2">
    <property type="entry name" value="HISTONE ACETYLTRANSFERASE RTT109"/>
    <property type="match status" value="1"/>
</dbReference>
<evidence type="ECO:0000256" key="9">
    <source>
        <dbReference type="ARBA" id="ARBA00048940"/>
    </source>
</evidence>
<organism evidence="11 12">
    <name type="scientific">Collybia nuda</name>
    <dbReference type="NCBI Taxonomy" id="64659"/>
    <lineage>
        <taxon>Eukaryota</taxon>
        <taxon>Fungi</taxon>
        <taxon>Dikarya</taxon>
        <taxon>Basidiomycota</taxon>
        <taxon>Agaricomycotina</taxon>
        <taxon>Agaricomycetes</taxon>
        <taxon>Agaricomycetidae</taxon>
        <taxon>Agaricales</taxon>
        <taxon>Tricholomatineae</taxon>
        <taxon>Clitocybaceae</taxon>
        <taxon>Collybia</taxon>
    </lineage>
</organism>
<dbReference type="SMART" id="SM01250">
    <property type="entry name" value="KAT11"/>
    <property type="match status" value="1"/>
</dbReference>
<evidence type="ECO:0000256" key="5">
    <source>
        <dbReference type="ARBA" id="ARBA00022990"/>
    </source>
</evidence>
<accession>A0A9P5YH56</accession>
<dbReference type="OrthoDB" id="3361892at2759"/>
<reference evidence="11" key="1">
    <citation type="submission" date="2020-11" db="EMBL/GenBank/DDBJ databases">
        <authorList>
            <consortium name="DOE Joint Genome Institute"/>
            <person name="Ahrendt S."/>
            <person name="Riley R."/>
            <person name="Andreopoulos W."/>
            <person name="Labutti K."/>
            <person name="Pangilinan J."/>
            <person name="Ruiz-Duenas F.J."/>
            <person name="Barrasa J.M."/>
            <person name="Sanchez-Garcia M."/>
            <person name="Camarero S."/>
            <person name="Miyauchi S."/>
            <person name="Serrano A."/>
            <person name="Linde D."/>
            <person name="Babiker R."/>
            <person name="Drula E."/>
            <person name="Ayuso-Fernandez I."/>
            <person name="Pacheco R."/>
            <person name="Padilla G."/>
            <person name="Ferreira P."/>
            <person name="Barriuso J."/>
            <person name="Kellner H."/>
            <person name="Castanera R."/>
            <person name="Alfaro M."/>
            <person name="Ramirez L."/>
            <person name="Pisabarro A.G."/>
            <person name="Kuo A."/>
            <person name="Tritt A."/>
            <person name="Lipzen A."/>
            <person name="He G."/>
            <person name="Yan M."/>
            <person name="Ng V."/>
            <person name="Cullen D."/>
            <person name="Martin F."/>
            <person name="Rosso M.-N."/>
            <person name="Henrissat B."/>
            <person name="Hibbett D."/>
            <person name="Martinez A.T."/>
            <person name="Grigoriev I.V."/>
        </authorList>
    </citation>
    <scope>NUCLEOTIDE SEQUENCE</scope>
    <source>
        <strain evidence="11">CBS 247.69</strain>
    </source>
</reference>
<keyword evidence="6" id="KW-0805">Transcription regulation</keyword>
<sequence>MAISLRDNLLAALSRLPGTREFHIHVLVSSPRKNATLFPFAIPRPRAYLQDILILLSEQATPDSPRILVTAIEACVYNVAATSCAILYVSKVDSTGQGAVPSPTSTVVRSLLAFYANPATRPVAADHLWIHLFARAQAQYLFPNSSEHPGKHPLSDIKLCAWWRRVLTDVAGELDTQVRPGLKVELYYILPGYSEFEAAYALKNVSASAITTPSWRYGHPYSQTDIPLPCPPEHSSGLKNLGHFIPSFDDDPKSRFMDEIAYTTDGDGVKSPARKRSRTMSHGEGSHSKDKEAVVEKETQNGPLGELARVSADEFWERMSFRQECVAGAVTGFFTLGISSLLNNTDSPHSTVSPLAPQPGQVSSQINKRVLTSLTSNVEFSNVERSIRATEILESAIKGLCEGIAPIPTLNTHAPRALVNPRDFDRRTPEPETSSSQTFLAPPRTPPPRLAHGKRIIPDISPNPFPEPVTSLETYNSHIYGSICVSNPVTAATVGSQNMVAKQEDTVTEASHVTVLAVRKKKKRTE</sequence>
<dbReference type="InterPro" id="IPR016849">
    <property type="entry name" value="Rtt109"/>
</dbReference>
<dbReference type="GO" id="GO:0032931">
    <property type="term" value="F:histone H3K56 acetyltransferase activity"/>
    <property type="evidence" value="ECO:0007669"/>
    <property type="project" value="TreeGrafter"/>
</dbReference>
<feature type="region of interest" description="Disordered" evidence="10">
    <location>
        <begin position="264"/>
        <end position="302"/>
    </location>
</feature>
<dbReference type="PANTHER" id="PTHR31571">
    <property type="entry name" value="ALTERED INHERITANCE OF MITOCHONDRIA PROTEIN 6"/>
    <property type="match status" value="1"/>
</dbReference>
<evidence type="ECO:0000313" key="11">
    <source>
        <dbReference type="EMBL" id="KAF9468551.1"/>
    </source>
</evidence>
<dbReference type="Proteomes" id="UP000807353">
    <property type="component" value="Unassembled WGS sequence"/>
</dbReference>
<keyword evidence="12" id="KW-1185">Reference proteome</keyword>
<comment type="catalytic activity">
    <reaction evidence="9">
        <text>L-lysyl-[histone] + acetyl-CoA = N(6)-acetyl-L-lysyl-[histone] + CoA + H(+)</text>
        <dbReference type="Rhea" id="RHEA:21992"/>
        <dbReference type="Rhea" id="RHEA-COMP:9845"/>
        <dbReference type="Rhea" id="RHEA-COMP:11338"/>
        <dbReference type="ChEBI" id="CHEBI:15378"/>
        <dbReference type="ChEBI" id="CHEBI:29969"/>
        <dbReference type="ChEBI" id="CHEBI:57287"/>
        <dbReference type="ChEBI" id="CHEBI:57288"/>
        <dbReference type="ChEBI" id="CHEBI:61930"/>
        <dbReference type="EC" id="2.3.1.48"/>
    </reaction>
    <physiologicalReaction direction="left-to-right" evidence="9">
        <dbReference type="Rhea" id="RHEA:21993"/>
    </physiologicalReaction>
</comment>
<evidence type="ECO:0000256" key="3">
    <source>
        <dbReference type="ARBA" id="ARBA00022679"/>
    </source>
</evidence>
<comment type="subcellular location">
    <subcellularLocation>
        <location evidence="1">Nucleus</location>
    </subcellularLocation>
</comment>
<evidence type="ECO:0000313" key="12">
    <source>
        <dbReference type="Proteomes" id="UP000807353"/>
    </source>
</evidence>
<keyword evidence="8" id="KW-0539">Nucleus</keyword>
<dbReference type="AlphaFoldDB" id="A0A9P5YH56"/>
<feature type="compositionally biased region" description="Basic and acidic residues" evidence="10">
    <location>
        <begin position="284"/>
        <end position="299"/>
    </location>
</feature>
<comment type="caution">
    <text evidence="11">The sequence shown here is derived from an EMBL/GenBank/DDBJ whole genome shotgun (WGS) entry which is preliminary data.</text>
</comment>